<protein>
    <submittedName>
        <fullName evidence="1">Uncharacterized protein</fullName>
    </submittedName>
</protein>
<sequence length="24" mass="2926">MHSGKNERRIYNRTIQVLKGKFSY</sequence>
<organism evidence="1">
    <name type="scientific">Solanum lycopersicum</name>
    <name type="common">Tomato</name>
    <name type="synonym">Lycopersicon esculentum</name>
    <dbReference type="NCBI Taxonomy" id="4081"/>
    <lineage>
        <taxon>Eukaryota</taxon>
        <taxon>Viridiplantae</taxon>
        <taxon>Streptophyta</taxon>
        <taxon>Embryophyta</taxon>
        <taxon>Tracheophyta</taxon>
        <taxon>Spermatophyta</taxon>
        <taxon>Magnoliopsida</taxon>
        <taxon>eudicotyledons</taxon>
        <taxon>Gunneridae</taxon>
        <taxon>Pentapetalae</taxon>
        <taxon>asterids</taxon>
        <taxon>lamiids</taxon>
        <taxon>Solanales</taxon>
        <taxon>Solanaceae</taxon>
        <taxon>Solanoideae</taxon>
        <taxon>Solaneae</taxon>
        <taxon>Solanum</taxon>
        <taxon>Solanum subgen. Lycopersicon</taxon>
    </lineage>
</organism>
<keyword evidence="2" id="KW-1185">Reference proteome</keyword>
<evidence type="ECO:0000313" key="2">
    <source>
        <dbReference type="Proteomes" id="UP000004994"/>
    </source>
</evidence>
<evidence type="ECO:0000313" key="1">
    <source>
        <dbReference type="EnsemblPlants" id="Solyc06g010050.1.1"/>
    </source>
</evidence>
<name>K4C432_SOLLC</name>
<accession>K4C432</accession>
<dbReference type="HOGENOM" id="CLU_3421721_0_0_1"/>
<dbReference type="AlphaFoldDB" id="K4C432"/>
<dbReference type="InParanoid" id="K4C432"/>
<proteinExistence type="predicted"/>
<reference evidence="1" key="1">
    <citation type="journal article" date="2012" name="Nature">
        <title>The tomato genome sequence provides insights into fleshy fruit evolution.</title>
        <authorList>
            <consortium name="Tomato Genome Consortium"/>
        </authorList>
    </citation>
    <scope>NUCLEOTIDE SEQUENCE [LARGE SCALE GENOMIC DNA]</scope>
    <source>
        <strain evidence="1">cv. Heinz 1706</strain>
    </source>
</reference>
<reference evidence="1" key="2">
    <citation type="submission" date="2015-06" db="UniProtKB">
        <authorList>
            <consortium name="EnsemblPlants"/>
        </authorList>
    </citation>
    <scope>IDENTIFICATION</scope>
    <source>
        <strain evidence="1">cv. Heinz 1706</strain>
    </source>
</reference>
<dbReference type="EnsemblPlants" id="Solyc06g010050.1.1">
    <property type="protein sequence ID" value="Solyc06g010050.1.1"/>
    <property type="gene ID" value="Solyc06g010050.1"/>
</dbReference>
<dbReference type="PaxDb" id="4081-Solyc06g010050.1.1"/>
<dbReference type="Gramene" id="Solyc06g010050.1.1">
    <property type="protein sequence ID" value="Solyc06g010050.1.1"/>
    <property type="gene ID" value="Solyc06g010050.1"/>
</dbReference>
<dbReference type="Proteomes" id="UP000004994">
    <property type="component" value="Chromosome 6"/>
</dbReference>